<protein>
    <submittedName>
        <fullName evidence="2">Uncharacterized protein</fullName>
    </submittedName>
</protein>
<keyword evidence="1" id="KW-1133">Transmembrane helix</keyword>
<sequence>MHGMNIISQKIVICMYACIYGSCWLMTVTHGYNFYNLVLFPTVSTVNKKYDE</sequence>
<gene>
    <name evidence="2" type="ORF">GpSGHVEth065</name>
</gene>
<name>A0A109QSE2_GHVS</name>
<keyword evidence="1" id="KW-0472">Membrane</keyword>
<feature type="transmembrane region" description="Helical" evidence="1">
    <location>
        <begin position="12"/>
        <end position="32"/>
    </location>
</feature>
<dbReference type="Proteomes" id="UP000282469">
    <property type="component" value="Segment"/>
</dbReference>
<evidence type="ECO:0000256" key="1">
    <source>
        <dbReference type="SAM" id="Phobius"/>
    </source>
</evidence>
<reference evidence="2 3" key="1">
    <citation type="journal article" date="2016" name="J. Gen. Virol.">
        <title>Comprehensive annotation of Glossina pallidipes salivary gland hypertrophy virus from Ethiopian tsetse flies: a proteogenomics approach.</title>
        <authorList>
            <person name="Abd-Alla A.M."/>
            <person name="Kariithi H.M."/>
            <person name="Cousserans F."/>
            <person name="Parker N.J."/>
            <person name="Ince I.A."/>
            <person name="Scully E.D."/>
            <person name="Boeren S."/>
            <person name="Geib S.M."/>
            <person name="Mekonnen S."/>
            <person name="Vlak J.M."/>
            <person name="Parker A.G."/>
            <person name="Vreysen M.J."/>
            <person name="Bergoin M."/>
        </authorList>
    </citation>
    <scope>NUCLEOTIDE SEQUENCE [LARGE SCALE GENOMIC DNA]</scope>
    <source>
        <strain evidence="2 3">Ethiopian</strain>
    </source>
</reference>
<proteinExistence type="predicted"/>
<accession>A0A109QSE2</accession>
<organismHost>
    <name type="scientific">Glossina</name>
    <name type="common">tsetse flies</name>
    <dbReference type="NCBI Taxonomy" id="7393"/>
</organismHost>
<keyword evidence="1" id="KW-0812">Transmembrane</keyword>
<evidence type="ECO:0000313" key="2">
    <source>
        <dbReference type="EMBL" id="AMB48669.1"/>
    </source>
</evidence>
<organism evidence="2 3">
    <name type="scientific">Glossina hytrovirus (isolate Glossina pallidipes/Ethiopia/Seibersdorf/-)</name>
    <name type="common">GHV</name>
    <dbReference type="NCBI Taxonomy" id="379529"/>
    <lineage>
        <taxon>Viruses</taxon>
        <taxon>Viruses incertae sedis</taxon>
        <taxon>Naldaviricetes</taxon>
        <taxon>Lefavirales</taxon>
        <taxon>Hytrosaviridae</taxon>
        <taxon>Glossinavirus</taxon>
        <taxon>Glossinavirus glopallidipedis</taxon>
    </lineage>
</organism>
<dbReference type="EMBL" id="KU050077">
    <property type="protein sequence ID" value="AMB48669.1"/>
    <property type="molecule type" value="Genomic_DNA"/>
</dbReference>
<evidence type="ECO:0000313" key="3">
    <source>
        <dbReference type="Proteomes" id="UP000282469"/>
    </source>
</evidence>